<sequence length="110" mass="12494">MIGFDLWLAFFGLIIITFISRGLFLLMGDKFHISESIHEFLRYAPTAALIAIILPEVIFTKNTAHFYELNVWSPQLFGGIAAVIVFLFTKSMLVTIFIGMTIFTVARFLL</sequence>
<dbReference type="AlphaFoldDB" id="A0AA43S6H5"/>
<accession>A0AA43S6H5</accession>
<gene>
    <name evidence="2" type="ORF">M2127_001135</name>
</gene>
<feature type="transmembrane region" description="Helical" evidence="1">
    <location>
        <begin position="79"/>
        <end position="106"/>
    </location>
</feature>
<keyword evidence="3" id="KW-1185">Reference proteome</keyword>
<organism evidence="2 3">
    <name type="scientific">Polynucleobacter sphagniphilus</name>
    <dbReference type="NCBI Taxonomy" id="1743169"/>
    <lineage>
        <taxon>Bacteria</taxon>
        <taxon>Pseudomonadati</taxon>
        <taxon>Pseudomonadota</taxon>
        <taxon>Betaproteobacteria</taxon>
        <taxon>Burkholderiales</taxon>
        <taxon>Burkholderiaceae</taxon>
        <taxon>Polynucleobacter</taxon>
    </lineage>
</organism>
<keyword evidence="1" id="KW-1133">Transmembrane helix</keyword>
<dbReference type="EMBL" id="JARXYA010000005">
    <property type="protein sequence ID" value="MDH6503831.1"/>
    <property type="molecule type" value="Genomic_DNA"/>
</dbReference>
<reference evidence="2" key="1">
    <citation type="submission" date="2023-04" db="EMBL/GenBank/DDBJ databases">
        <title>Genome Encyclopedia of Bacteria and Archaea VI: Functional Genomics of Type Strains.</title>
        <authorList>
            <person name="Whitman W."/>
        </authorList>
    </citation>
    <scope>NUCLEOTIDE SEQUENCE</scope>
    <source>
        <strain evidence="2">Enz.4-51</strain>
    </source>
</reference>
<dbReference type="RefSeq" id="WP_076023949.1">
    <property type="nucleotide sequence ID" value="NZ_JAQFIK010000004.1"/>
</dbReference>
<proteinExistence type="predicted"/>
<name>A0AA43S6H5_9BURK</name>
<keyword evidence="1" id="KW-0472">Membrane</keyword>
<protein>
    <submittedName>
        <fullName evidence="2">Branched-subunit amino acid transport protein</fullName>
    </submittedName>
</protein>
<dbReference type="Pfam" id="PF05437">
    <property type="entry name" value="AzlD"/>
    <property type="match status" value="1"/>
</dbReference>
<evidence type="ECO:0000256" key="1">
    <source>
        <dbReference type="SAM" id="Phobius"/>
    </source>
</evidence>
<evidence type="ECO:0000313" key="3">
    <source>
        <dbReference type="Proteomes" id="UP001161160"/>
    </source>
</evidence>
<keyword evidence="1" id="KW-0812">Transmembrane</keyword>
<feature type="transmembrane region" description="Helical" evidence="1">
    <location>
        <begin position="40"/>
        <end position="59"/>
    </location>
</feature>
<dbReference type="Proteomes" id="UP001161160">
    <property type="component" value="Unassembled WGS sequence"/>
</dbReference>
<feature type="transmembrane region" description="Helical" evidence="1">
    <location>
        <begin position="6"/>
        <end position="28"/>
    </location>
</feature>
<dbReference type="InterPro" id="IPR008407">
    <property type="entry name" value="Brnchd-chn_aa_trnsp_AzlD"/>
</dbReference>
<dbReference type="GeneID" id="83596023"/>
<evidence type="ECO:0000313" key="2">
    <source>
        <dbReference type="EMBL" id="MDH6503831.1"/>
    </source>
</evidence>
<comment type="caution">
    <text evidence="2">The sequence shown here is derived from an EMBL/GenBank/DDBJ whole genome shotgun (WGS) entry which is preliminary data.</text>
</comment>